<evidence type="ECO:0000313" key="2">
    <source>
        <dbReference type="EMBL" id="MCQ4769749.1"/>
    </source>
</evidence>
<dbReference type="PANTHER" id="PTHR37841:SF1">
    <property type="entry name" value="DUF3298 DOMAIN-CONTAINING PROTEIN"/>
    <property type="match status" value="1"/>
</dbReference>
<dbReference type="SUPFAM" id="SSF50998">
    <property type="entry name" value="Quinoprotein alcohol dehydrogenase-like"/>
    <property type="match status" value="1"/>
</dbReference>
<dbReference type="RefSeq" id="WP_256303444.1">
    <property type="nucleotide sequence ID" value="NZ_JANFYS010000007.1"/>
</dbReference>
<comment type="caution">
    <text evidence="2">The sequence shown here is derived from an EMBL/GenBank/DDBJ whole genome shotgun (WGS) entry which is preliminary data.</text>
</comment>
<feature type="chain" id="PRO_5043487496" evidence="1">
    <location>
        <begin position="30"/>
        <end position="534"/>
    </location>
</feature>
<gene>
    <name evidence="2" type="ORF">NE579_04595</name>
</gene>
<dbReference type="Pfam" id="PF14903">
    <property type="entry name" value="WG_beta_rep"/>
    <property type="match status" value="1"/>
</dbReference>
<reference evidence="2" key="1">
    <citation type="submission" date="2022-06" db="EMBL/GenBank/DDBJ databases">
        <title>Isolation of gut microbiota from human fecal samples.</title>
        <authorList>
            <person name="Pamer E.G."/>
            <person name="Barat B."/>
            <person name="Waligurski E."/>
            <person name="Medina S."/>
            <person name="Paddock L."/>
            <person name="Mostad J."/>
        </authorList>
    </citation>
    <scope>NUCLEOTIDE SEQUENCE</scope>
    <source>
        <strain evidence="2">DFI.9.91</strain>
    </source>
</reference>
<evidence type="ECO:0000313" key="3">
    <source>
        <dbReference type="Proteomes" id="UP001204562"/>
    </source>
</evidence>
<protein>
    <submittedName>
        <fullName evidence="2">WG repeat-containing protein</fullName>
    </submittedName>
</protein>
<dbReference type="PROSITE" id="PS51257">
    <property type="entry name" value="PROKAR_LIPOPROTEIN"/>
    <property type="match status" value="1"/>
</dbReference>
<dbReference type="InterPro" id="IPR032774">
    <property type="entry name" value="WG_beta_rep"/>
</dbReference>
<accession>A0AAW5JPD3</accession>
<feature type="signal peptide" evidence="1">
    <location>
        <begin position="1"/>
        <end position="29"/>
    </location>
</feature>
<dbReference type="Proteomes" id="UP001204562">
    <property type="component" value="Unassembled WGS sequence"/>
</dbReference>
<evidence type="ECO:0000256" key="1">
    <source>
        <dbReference type="SAM" id="SignalP"/>
    </source>
</evidence>
<dbReference type="InterPro" id="IPR011047">
    <property type="entry name" value="Quinoprotein_ADH-like_sf"/>
</dbReference>
<sequence length="534" mass="58735">MMKKWMPFVCALALLAGCAGTLQETPAPAASPSPPSVRVQTDWSKLEPKAEGHVPLYTRRYENWTDRLIPADDYGKLYPFAGEKVPARHRYMGEEDEGVPTDIYKYGLVTERGEVVVDPVYDLVGPPCDRYLDGPSFYHPMPDLLLLGVLVEREPDPDADCDGPVAWEWRYGAAAGDGSWVTELVYTEYYAADDHTLLLTRENGETEVWDESGAVRFTIPAESEGGWSPQMCGWSDGMVVNTSYQGEYYYYDAQTGRRLLGPYLSAQPFYEGLAAVQDGRSGLWGYIDKAGAWVIEPMFEQAGNFSQGMALVRVIGSLPALVGRDGRFALEANQGEQIIPCGGGSYGYDVGGREGLWYLHCTAEDGNSMVTVLGAYGGDGAPLVQPAAGERVTTWWGSAVSRMQGNETLFYQNGVAYPLPLAGVVREAAGQYVILQKALSEQAYQYALVSLDGTVLAGYGECESLSFYVPPETGRTELRAGFRDGTGDYRDETYELEPAEEGLTYVLEDWGCGYRNADGVWAFCWPWLLLGDVE</sequence>
<dbReference type="EMBL" id="JANFYS010000007">
    <property type="protein sequence ID" value="MCQ4769749.1"/>
    <property type="molecule type" value="Genomic_DNA"/>
</dbReference>
<proteinExistence type="predicted"/>
<dbReference type="AlphaFoldDB" id="A0AAW5JPD3"/>
<keyword evidence="1" id="KW-0732">Signal</keyword>
<dbReference type="PANTHER" id="PTHR37841">
    <property type="entry name" value="GLR2918 PROTEIN"/>
    <property type="match status" value="1"/>
</dbReference>
<name>A0AAW5JPD3_9FIRM</name>
<organism evidence="2 3">
    <name type="scientific">Intestinimonas massiliensis</name>
    <name type="common">ex Afouda et al. 2020</name>
    <dbReference type="NCBI Taxonomy" id="1673721"/>
    <lineage>
        <taxon>Bacteria</taxon>
        <taxon>Bacillati</taxon>
        <taxon>Bacillota</taxon>
        <taxon>Clostridia</taxon>
        <taxon>Eubacteriales</taxon>
        <taxon>Intestinimonas</taxon>
    </lineage>
</organism>